<name>A0A6G1IHM6_9PLEO</name>
<sequence>MRGYDKTYPLSKAPSKSPRSYTYSETSININETSHLNITMAIESRSRKKTVYRVVQRSDGVIVEKPRYTPSPGPPTPTRSIPLSEKRAQATELAPGYIKPARSDRDTRMAEDLRGVGTFVGGEPTQPRDGYYRAFERGRGGYNEVFGRGLDPVRRFLEKPGPWSTHNRRANIILHQECVDGRSSRSQTTTQGYSLSRDEAEWVSYGVESAASRW</sequence>
<evidence type="ECO:0000313" key="2">
    <source>
        <dbReference type="EMBL" id="KAF2677483.1"/>
    </source>
</evidence>
<dbReference type="Proteomes" id="UP000799291">
    <property type="component" value="Unassembled WGS sequence"/>
</dbReference>
<feature type="region of interest" description="Disordered" evidence="1">
    <location>
        <begin position="1"/>
        <end position="22"/>
    </location>
</feature>
<accession>A0A6G1IHM6</accession>
<proteinExistence type="predicted"/>
<dbReference type="AlphaFoldDB" id="A0A6G1IHM6"/>
<protein>
    <submittedName>
        <fullName evidence="2">Uncharacterized protein</fullName>
    </submittedName>
</protein>
<dbReference type="OrthoDB" id="10624313at2759"/>
<evidence type="ECO:0000313" key="3">
    <source>
        <dbReference type="Proteomes" id="UP000799291"/>
    </source>
</evidence>
<reference evidence="2" key="1">
    <citation type="journal article" date="2020" name="Stud. Mycol.">
        <title>101 Dothideomycetes genomes: a test case for predicting lifestyles and emergence of pathogens.</title>
        <authorList>
            <person name="Haridas S."/>
            <person name="Albert R."/>
            <person name="Binder M."/>
            <person name="Bloem J."/>
            <person name="Labutti K."/>
            <person name="Salamov A."/>
            <person name="Andreopoulos B."/>
            <person name="Baker S."/>
            <person name="Barry K."/>
            <person name="Bills G."/>
            <person name="Bluhm B."/>
            <person name="Cannon C."/>
            <person name="Castanera R."/>
            <person name="Culley D."/>
            <person name="Daum C."/>
            <person name="Ezra D."/>
            <person name="Gonzalez J."/>
            <person name="Henrissat B."/>
            <person name="Kuo A."/>
            <person name="Liang C."/>
            <person name="Lipzen A."/>
            <person name="Lutzoni F."/>
            <person name="Magnuson J."/>
            <person name="Mondo S."/>
            <person name="Nolan M."/>
            <person name="Ohm R."/>
            <person name="Pangilinan J."/>
            <person name="Park H.-J."/>
            <person name="Ramirez L."/>
            <person name="Alfaro M."/>
            <person name="Sun H."/>
            <person name="Tritt A."/>
            <person name="Yoshinaga Y."/>
            <person name="Zwiers L.-H."/>
            <person name="Turgeon B."/>
            <person name="Goodwin S."/>
            <person name="Spatafora J."/>
            <person name="Crous P."/>
            <person name="Grigoriev I."/>
        </authorList>
    </citation>
    <scope>NUCLEOTIDE SEQUENCE</scope>
    <source>
        <strain evidence="2">CBS 122367</strain>
    </source>
</reference>
<gene>
    <name evidence="2" type="ORF">K458DRAFT_160946</name>
</gene>
<dbReference type="EMBL" id="MU005622">
    <property type="protein sequence ID" value="KAF2677483.1"/>
    <property type="molecule type" value="Genomic_DNA"/>
</dbReference>
<evidence type="ECO:0000256" key="1">
    <source>
        <dbReference type="SAM" id="MobiDB-lite"/>
    </source>
</evidence>
<keyword evidence="3" id="KW-1185">Reference proteome</keyword>
<organism evidence="2 3">
    <name type="scientific">Lentithecium fluviatile CBS 122367</name>
    <dbReference type="NCBI Taxonomy" id="1168545"/>
    <lineage>
        <taxon>Eukaryota</taxon>
        <taxon>Fungi</taxon>
        <taxon>Dikarya</taxon>
        <taxon>Ascomycota</taxon>
        <taxon>Pezizomycotina</taxon>
        <taxon>Dothideomycetes</taxon>
        <taxon>Pleosporomycetidae</taxon>
        <taxon>Pleosporales</taxon>
        <taxon>Massarineae</taxon>
        <taxon>Lentitheciaceae</taxon>
        <taxon>Lentithecium</taxon>
    </lineage>
</organism>